<name>X1N7T8_9ZZZZ</name>
<dbReference type="GO" id="GO:0006355">
    <property type="term" value="P:regulation of DNA-templated transcription"/>
    <property type="evidence" value="ECO:0007669"/>
    <property type="project" value="InterPro"/>
</dbReference>
<evidence type="ECO:0000313" key="2">
    <source>
        <dbReference type="EMBL" id="GAI22920.1"/>
    </source>
</evidence>
<proteinExistence type="predicted"/>
<organism evidence="2">
    <name type="scientific">marine sediment metagenome</name>
    <dbReference type="NCBI Taxonomy" id="412755"/>
    <lineage>
        <taxon>unclassified sequences</taxon>
        <taxon>metagenomes</taxon>
        <taxon>ecological metagenomes</taxon>
    </lineage>
</organism>
<protein>
    <recommendedName>
        <fullName evidence="1">HTH merR-type domain-containing protein</fullName>
    </recommendedName>
</protein>
<dbReference type="AlphaFoldDB" id="X1N7T8"/>
<sequence>MCGRKTQFTPFSVPEAEHVITECIPASAFIPELRPRKNRAGNRAYTERDIKIVKLIKNLLYEEKFTIVGAKNKLKSDKQFVDSQLSLELKEKDAKTEGLSAELLKLIDMVDAL</sequence>
<evidence type="ECO:0000259" key="1">
    <source>
        <dbReference type="Pfam" id="PF13411"/>
    </source>
</evidence>
<dbReference type="Pfam" id="PF13411">
    <property type="entry name" value="MerR_1"/>
    <property type="match status" value="1"/>
</dbReference>
<dbReference type="EMBL" id="BARV01017402">
    <property type="protein sequence ID" value="GAI22920.1"/>
    <property type="molecule type" value="Genomic_DNA"/>
</dbReference>
<gene>
    <name evidence="2" type="ORF">S06H3_29664</name>
</gene>
<dbReference type="Gene3D" id="1.10.1660.10">
    <property type="match status" value="1"/>
</dbReference>
<comment type="caution">
    <text evidence="2">The sequence shown here is derived from an EMBL/GenBank/DDBJ whole genome shotgun (WGS) entry which is preliminary data.</text>
</comment>
<reference evidence="2" key="1">
    <citation type="journal article" date="2014" name="Front. Microbiol.">
        <title>High frequency of phylogenetically diverse reductive dehalogenase-homologous genes in deep subseafloor sedimentary metagenomes.</title>
        <authorList>
            <person name="Kawai M."/>
            <person name="Futagami T."/>
            <person name="Toyoda A."/>
            <person name="Takaki Y."/>
            <person name="Nishi S."/>
            <person name="Hori S."/>
            <person name="Arai W."/>
            <person name="Tsubouchi T."/>
            <person name="Morono Y."/>
            <person name="Uchiyama I."/>
            <person name="Ito T."/>
            <person name="Fujiyama A."/>
            <person name="Inagaki F."/>
            <person name="Takami H."/>
        </authorList>
    </citation>
    <scope>NUCLEOTIDE SEQUENCE</scope>
    <source>
        <strain evidence="2">Expedition CK06-06</strain>
    </source>
</reference>
<accession>X1N7T8</accession>
<dbReference type="InterPro" id="IPR009061">
    <property type="entry name" value="DNA-bd_dom_put_sf"/>
</dbReference>
<dbReference type="InterPro" id="IPR000551">
    <property type="entry name" value="MerR-type_HTH_dom"/>
</dbReference>
<feature type="domain" description="HTH merR-type" evidence="1">
    <location>
        <begin position="33"/>
        <end position="75"/>
    </location>
</feature>
<dbReference type="SUPFAM" id="SSF46955">
    <property type="entry name" value="Putative DNA-binding domain"/>
    <property type="match status" value="1"/>
</dbReference>
<dbReference type="GO" id="GO:0003677">
    <property type="term" value="F:DNA binding"/>
    <property type="evidence" value="ECO:0007669"/>
    <property type="project" value="InterPro"/>
</dbReference>